<dbReference type="RefSeq" id="WP_093606752.1">
    <property type="nucleotide sequence ID" value="NZ_FNFF01000001.1"/>
</dbReference>
<proteinExistence type="predicted"/>
<dbReference type="InterPro" id="IPR036938">
    <property type="entry name" value="PAP2/HPO_sf"/>
</dbReference>
<feature type="transmembrane region" description="Helical" evidence="1">
    <location>
        <begin position="131"/>
        <end position="153"/>
    </location>
</feature>
<keyword evidence="1" id="KW-0812">Transmembrane</keyword>
<name>A0A1G8TG27_9ACTN</name>
<protein>
    <submittedName>
        <fullName evidence="3">Undecaprenyl-diphosphatase</fullName>
    </submittedName>
</protein>
<dbReference type="SUPFAM" id="SSF48317">
    <property type="entry name" value="Acid phosphatase/Vanadium-dependent haloperoxidase"/>
    <property type="match status" value="1"/>
</dbReference>
<dbReference type="SMART" id="SM00014">
    <property type="entry name" value="acidPPc"/>
    <property type="match status" value="1"/>
</dbReference>
<feature type="domain" description="Phosphatidic acid phosphatase type 2/haloperoxidase" evidence="2">
    <location>
        <begin position="94"/>
        <end position="207"/>
    </location>
</feature>
<sequence>MSRRPPHLIRPAPLAGLLAALSAVLLALVVFAWPPLESFDTGLSRTVHRWAHDFDGVTQFNRVMTDWVWDPWTLRTLCAVVTVWLWLRGARRLAVLLAVTCTAGTLVQQGLKALVGKDRPQWREPLDSAHYASFPSGHAMTAAVACGLLLWLLRRHGVEGAAWVAAVTLALVSVIGVGLTRIWLGVHWPSDVVGGWLLGLLTVVVAVGVYRRTEERA</sequence>
<dbReference type="AlphaFoldDB" id="A0A1G8TG27"/>
<keyword evidence="4" id="KW-1185">Reference proteome</keyword>
<reference evidence="3 4" key="1">
    <citation type="submission" date="2016-10" db="EMBL/GenBank/DDBJ databases">
        <authorList>
            <person name="de Groot N.N."/>
        </authorList>
    </citation>
    <scope>NUCLEOTIDE SEQUENCE [LARGE SCALE GENOMIC DNA]</scope>
    <source>
        <strain evidence="3 4">CGMCC 4.5727</strain>
    </source>
</reference>
<evidence type="ECO:0000313" key="4">
    <source>
        <dbReference type="Proteomes" id="UP000199155"/>
    </source>
</evidence>
<keyword evidence="1" id="KW-1133">Transmembrane helix</keyword>
<dbReference type="CDD" id="cd03392">
    <property type="entry name" value="PAP2_like_2"/>
    <property type="match status" value="1"/>
</dbReference>
<dbReference type="OrthoDB" id="5289372at2"/>
<dbReference type="Gene3D" id="1.20.144.10">
    <property type="entry name" value="Phosphatidic acid phosphatase type 2/haloperoxidase"/>
    <property type="match status" value="2"/>
</dbReference>
<gene>
    <name evidence="3" type="ORF">SAMN05421806_101251</name>
</gene>
<dbReference type="Proteomes" id="UP000199155">
    <property type="component" value="Unassembled WGS sequence"/>
</dbReference>
<evidence type="ECO:0000256" key="1">
    <source>
        <dbReference type="SAM" id="Phobius"/>
    </source>
</evidence>
<keyword evidence="1" id="KW-0472">Membrane</keyword>
<dbReference type="InterPro" id="IPR000326">
    <property type="entry name" value="PAP2/HPO"/>
</dbReference>
<feature type="transmembrane region" description="Helical" evidence="1">
    <location>
        <begin position="192"/>
        <end position="210"/>
    </location>
</feature>
<accession>A0A1G8TG27</accession>
<dbReference type="PANTHER" id="PTHR14969">
    <property type="entry name" value="SPHINGOSINE-1-PHOSPHATE PHOSPHOHYDROLASE"/>
    <property type="match status" value="1"/>
</dbReference>
<feature type="transmembrane region" description="Helical" evidence="1">
    <location>
        <begin position="12"/>
        <end position="33"/>
    </location>
</feature>
<dbReference type="Pfam" id="PF01569">
    <property type="entry name" value="PAP2"/>
    <property type="match status" value="1"/>
</dbReference>
<organism evidence="3 4">
    <name type="scientific">Streptomyces indicus</name>
    <dbReference type="NCBI Taxonomy" id="417292"/>
    <lineage>
        <taxon>Bacteria</taxon>
        <taxon>Bacillati</taxon>
        <taxon>Actinomycetota</taxon>
        <taxon>Actinomycetes</taxon>
        <taxon>Kitasatosporales</taxon>
        <taxon>Streptomycetaceae</taxon>
        <taxon>Streptomyces</taxon>
    </lineage>
</organism>
<evidence type="ECO:0000259" key="2">
    <source>
        <dbReference type="SMART" id="SM00014"/>
    </source>
</evidence>
<evidence type="ECO:0000313" key="3">
    <source>
        <dbReference type="EMBL" id="SDJ40542.1"/>
    </source>
</evidence>
<dbReference type="STRING" id="417292.SAMN05421806_101251"/>
<feature type="transmembrane region" description="Helical" evidence="1">
    <location>
        <begin position="94"/>
        <end position="111"/>
    </location>
</feature>
<dbReference type="EMBL" id="FNFF01000001">
    <property type="protein sequence ID" value="SDJ40542.1"/>
    <property type="molecule type" value="Genomic_DNA"/>
</dbReference>
<feature type="transmembrane region" description="Helical" evidence="1">
    <location>
        <begin position="160"/>
        <end position="186"/>
    </location>
</feature>
<dbReference type="PANTHER" id="PTHR14969:SF13">
    <property type="entry name" value="AT30094P"/>
    <property type="match status" value="1"/>
</dbReference>
<feature type="transmembrane region" description="Helical" evidence="1">
    <location>
        <begin position="72"/>
        <end position="87"/>
    </location>
</feature>